<dbReference type="AlphaFoldDB" id="A0A814Z1U2"/>
<evidence type="ECO:0000313" key="3">
    <source>
        <dbReference type="EMBL" id="CAF1236991.1"/>
    </source>
</evidence>
<keyword evidence="2" id="KW-0812">Transmembrane</keyword>
<feature type="transmembrane region" description="Helical" evidence="2">
    <location>
        <begin position="163"/>
        <end position="195"/>
    </location>
</feature>
<proteinExistence type="predicted"/>
<evidence type="ECO:0000313" key="4">
    <source>
        <dbReference type="Proteomes" id="UP000663864"/>
    </source>
</evidence>
<keyword evidence="2" id="KW-0472">Membrane</keyword>
<comment type="caution">
    <text evidence="3">The sequence shown here is derived from an EMBL/GenBank/DDBJ whole genome shotgun (WGS) entry which is preliminary data.</text>
</comment>
<dbReference type="Proteomes" id="UP000663864">
    <property type="component" value="Unassembled WGS sequence"/>
</dbReference>
<feature type="region of interest" description="Disordered" evidence="1">
    <location>
        <begin position="1"/>
        <end position="37"/>
    </location>
</feature>
<protein>
    <submittedName>
        <fullName evidence="3">Uncharacterized protein</fullName>
    </submittedName>
</protein>
<reference evidence="3" key="1">
    <citation type="submission" date="2021-02" db="EMBL/GenBank/DDBJ databases">
        <authorList>
            <person name="Nowell W R."/>
        </authorList>
    </citation>
    <scope>NUCLEOTIDE SEQUENCE</scope>
</reference>
<accession>A0A814Z1U2</accession>
<organism evidence="3 4">
    <name type="scientific">Rotaria sordida</name>
    <dbReference type="NCBI Taxonomy" id="392033"/>
    <lineage>
        <taxon>Eukaryota</taxon>
        <taxon>Metazoa</taxon>
        <taxon>Spiralia</taxon>
        <taxon>Gnathifera</taxon>
        <taxon>Rotifera</taxon>
        <taxon>Eurotatoria</taxon>
        <taxon>Bdelloidea</taxon>
        <taxon>Philodinida</taxon>
        <taxon>Philodinidae</taxon>
        <taxon>Rotaria</taxon>
    </lineage>
</organism>
<name>A0A814Z1U2_9BILA</name>
<keyword evidence="2" id="KW-1133">Transmembrane helix</keyword>
<sequence>MDKSILVASDTKSRASTRITRVSRRLQSREKQSNVQPVASTKRVRERRSTSVIHVPIYGPKKYHITRNNQVSVSNNNQHSSFYNTANNINYLESREPNFQLTDRTNQKNSNDQILADSFAFSNIYSNLIRNSWLNRTNSVKNERGQILSDRQRKQKKRRTLPVFNRLCFIWCLFCCLLAAILIGTLIATLVLLFISSTSTTTLSTNQTTINLSTTTTVTDSMTVTTTMDNTTQTTTTTVSDTTTTTISTTAGATICSTTAITTTITTTPLPPQCSNYTSDTSATRNAAYTVLGNACDTFSPSPKWFRFSGGAGTMVANCPVHFSNCNTNMAGWYSGVYPSIAELASVLKYFPQLKNFSLATCEFTNDIQFYNGLN</sequence>
<gene>
    <name evidence="3" type="ORF">ZHD862_LOCUS24673</name>
</gene>
<evidence type="ECO:0000256" key="1">
    <source>
        <dbReference type="SAM" id="MobiDB-lite"/>
    </source>
</evidence>
<evidence type="ECO:0000256" key="2">
    <source>
        <dbReference type="SAM" id="Phobius"/>
    </source>
</evidence>
<dbReference type="EMBL" id="CAJNOT010001695">
    <property type="protein sequence ID" value="CAF1236991.1"/>
    <property type="molecule type" value="Genomic_DNA"/>
</dbReference>